<comment type="similarity">
    <text evidence="6">Belongs to the peptidase M24A family. Methionine aminopeptidase type 1 subfamily.</text>
</comment>
<feature type="binding site" evidence="6">
    <location>
        <position position="168"/>
    </location>
    <ligand>
        <name>a divalent metal cation</name>
        <dbReference type="ChEBI" id="CHEBI:60240"/>
        <label>2</label>
        <note>catalytic</note>
    </ligand>
</feature>
<dbReference type="InterPro" id="IPR036005">
    <property type="entry name" value="Creatinase/aminopeptidase-like"/>
</dbReference>
<feature type="binding site" evidence="6">
    <location>
        <position position="77"/>
    </location>
    <ligand>
        <name>substrate</name>
    </ligand>
</feature>
<keyword evidence="2 6" id="KW-0031">Aminopeptidase</keyword>
<accession>A0A926HP63</accession>
<comment type="subunit">
    <text evidence="6">Monomer.</text>
</comment>
<evidence type="ECO:0000256" key="6">
    <source>
        <dbReference type="HAMAP-Rule" id="MF_01974"/>
    </source>
</evidence>
<dbReference type="CDD" id="cd01086">
    <property type="entry name" value="MetAP1"/>
    <property type="match status" value="1"/>
</dbReference>
<name>A0A926HP63_9FIRM</name>
<evidence type="ECO:0000256" key="2">
    <source>
        <dbReference type="ARBA" id="ARBA00022438"/>
    </source>
</evidence>
<dbReference type="NCBIfam" id="TIGR00500">
    <property type="entry name" value="met_pdase_I"/>
    <property type="match status" value="1"/>
</dbReference>
<keyword evidence="3 6" id="KW-0645">Protease</keyword>
<evidence type="ECO:0000256" key="5">
    <source>
        <dbReference type="ARBA" id="ARBA00022801"/>
    </source>
</evidence>
<dbReference type="GO" id="GO:0004239">
    <property type="term" value="F:initiator methionyl aminopeptidase activity"/>
    <property type="evidence" value="ECO:0007669"/>
    <property type="project" value="UniProtKB-UniRule"/>
</dbReference>
<dbReference type="PANTHER" id="PTHR43330">
    <property type="entry name" value="METHIONINE AMINOPEPTIDASE"/>
    <property type="match status" value="1"/>
</dbReference>
<dbReference type="Pfam" id="PF00557">
    <property type="entry name" value="Peptidase_M24"/>
    <property type="match status" value="1"/>
</dbReference>
<keyword evidence="4 6" id="KW-0479">Metal-binding</keyword>
<feature type="domain" description="Peptidase M24" evidence="8">
    <location>
        <begin position="12"/>
        <end position="239"/>
    </location>
</feature>
<proteinExistence type="inferred from homology"/>
<sequence length="248" mass="26954">MIEIKTREEIAHMRDAGRIAAKARQAVGQAVAPGITTAELEKIAEDTIRSCGAIPSFKGYEGFPYAICASTNEEVVHGFPSQRVLQEGDIFSADIGTIYEGWQGDTAETFPVGKVSKEAQALIEVTEASFWEAVKFCKVGYRLGDISYAVQQYCESRGYGVVRDLCGHGIGREMHEDPEVPNFGRPGKGPRLQAGMVIAIEPMITTGTYRVRVRPDGWTVVTADGSLASHYEHTVAITDGEPEILTAL</sequence>
<dbReference type="Proteomes" id="UP000654279">
    <property type="component" value="Unassembled WGS sequence"/>
</dbReference>
<gene>
    <name evidence="6 9" type="primary">map</name>
    <name evidence="9" type="ORF">H8699_10545</name>
</gene>
<dbReference type="GO" id="GO:0006508">
    <property type="term" value="P:proteolysis"/>
    <property type="evidence" value="ECO:0007669"/>
    <property type="project" value="UniProtKB-KW"/>
</dbReference>
<feature type="binding site" evidence="6">
    <location>
        <position position="105"/>
    </location>
    <ligand>
        <name>a divalent metal cation</name>
        <dbReference type="ChEBI" id="CHEBI:60240"/>
        <label>1</label>
    </ligand>
</feature>
<dbReference type="GO" id="GO:0070006">
    <property type="term" value="F:metalloaminopeptidase activity"/>
    <property type="evidence" value="ECO:0007669"/>
    <property type="project" value="UniProtKB-UniRule"/>
</dbReference>
<dbReference type="PRINTS" id="PR00599">
    <property type="entry name" value="MAPEPTIDASE"/>
</dbReference>
<keyword evidence="10" id="KW-1185">Reference proteome</keyword>
<dbReference type="EMBL" id="JACRSO010000005">
    <property type="protein sequence ID" value="MBC8529866.1"/>
    <property type="molecule type" value="Genomic_DNA"/>
</dbReference>
<evidence type="ECO:0000256" key="1">
    <source>
        <dbReference type="ARBA" id="ARBA00002521"/>
    </source>
</evidence>
<feature type="binding site" evidence="6">
    <location>
        <position position="232"/>
    </location>
    <ligand>
        <name>a divalent metal cation</name>
        <dbReference type="ChEBI" id="CHEBI:60240"/>
        <label>2</label>
        <note>catalytic</note>
    </ligand>
</feature>
<dbReference type="AlphaFoldDB" id="A0A926HP63"/>
<feature type="binding site" evidence="6">
    <location>
        <position position="105"/>
    </location>
    <ligand>
        <name>a divalent metal cation</name>
        <dbReference type="ChEBI" id="CHEBI:60240"/>
        <label>2</label>
        <note>catalytic</note>
    </ligand>
</feature>
<feature type="binding site" evidence="6">
    <location>
        <position position="94"/>
    </location>
    <ligand>
        <name>a divalent metal cation</name>
        <dbReference type="ChEBI" id="CHEBI:60240"/>
        <label>1</label>
    </ligand>
</feature>
<feature type="binding site" evidence="6">
    <location>
        <position position="232"/>
    </location>
    <ligand>
        <name>a divalent metal cation</name>
        <dbReference type="ChEBI" id="CHEBI:60240"/>
        <label>1</label>
    </ligand>
</feature>
<evidence type="ECO:0000313" key="10">
    <source>
        <dbReference type="Proteomes" id="UP000654279"/>
    </source>
</evidence>
<dbReference type="HAMAP" id="MF_01974">
    <property type="entry name" value="MetAP_1"/>
    <property type="match status" value="1"/>
</dbReference>
<comment type="caution">
    <text evidence="9">The sequence shown here is derived from an EMBL/GenBank/DDBJ whole genome shotgun (WGS) entry which is preliminary data.</text>
</comment>
<dbReference type="EC" id="3.4.11.18" evidence="6 7"/>
<reference evidence="9" key="1">
    <citation type="submission" date="2020-08" db="EMBL/GenBank/DDBJ databases">
        <title>Genome public.</title>
        <authorList>
            <person name="Liu C."/>
            <person name="Sun Q."/>
        </authorList>
    </citation>
    <scope>NUCLEOTIDE SEQUENCE</scope>
    <source>
        <strain evidence="9">NSJ-44</strain>
    </source>
</reference>
<comment type="catalytic activity">
    <reaction evidence="6 7">
        <text>Release of N-terminal amino acids, preferentially methionine, from peptides and arylamides.</text>
        <dbReference type="EC" id="3.4.11.18"/>
    </reaction>
</comment>
<evidence type="ECO:0000256" key="4">
    <source>
        <dbReference type="ARBA" id="ARBA00022723"/>
    </source>
</evidence>
<dbReference type="RefSeq" id="WP_249285660.1">
    <property type="nucleotide sequence ID" value="NZ_JACRSO010000005.1"/>
</dbReference>
<evidence type="ECO:0000259" key="8">
    <source>
        <dbReference type="Pfam" id="PF00557"/>
    </source>
</evidence>
<dbReference type="Gene3D" id="3.90.230.10">
    <property type="entry name" value="Creatinase/methionine aminopeptidase superfamily"/>
    <property type="match status" value="1"/>
</dbReference>
<dbReference type="InterPro" id="IPR001714">
    <property type="entry name" value="Pept_M24_MAP"/>
</dbReference>
<comment type="cofactor">
    <cofactor evidence="6">
        <name>Co(2+)</name>
        <dbReference type="ChEBI" id="CHEBI:48828"/>
    </cofactor>
    <cofactor evidence="6">
        <name>Zn(2+)</name>
        <dbReference type="ChEBI" id="CHEBI:29105"/>
    </cofactor>
    <cofactor evidence="6">
        <name>Mn(2+)</name>
        <dbReference type="ChEBI" id="CHEBI:29035"/>
    </cofactor>
    <cofactor evidence="6">
        <name>Fe(2+)</name>
        <dbReference type="ChEBI" id="CHEBI:29033"/>
    </cofactor>
    <text evidence="6">Binds 2 divalent metal cations per subunit. Has a high-affinity and a low affinity metal-binding site. The true nature of the physiological cofactor is under debate. The enzyme is active with cobalt, zinc, manganese or divalent iron ions. Most likely, methionine aminopeptidases function as mononuclear Fe(2+)-metalloproteases under physiological conditions, and the catalytically relevant metal-binding site has been assigned to the histidine-containing high-affinity site.</text>
</comment>
<protein>
    <recommendedName>
        <fullName evidence="6 7">Methionine aminopeptidase</fullName>
        <shortName evidence="6">MAP</shortName>
        <shortName evidence="6">MetAP</shortName>
        <ecNumber evidence="6 7">3.4.11.18</ecNumber>
    </recommendedName>
    <alternativeName>
        <fullName evidence="6">Peptidase M</fullName>
    </alternativeName>
</protein>
<dbReference type="InterPro" id="IPR002467">
    <property type="entry name" value="Pept_M24A_MAP1"/>
</dbReference>
<evidence type="ECO:0000256" key="7">
    <source>
        <dbReference type="RuleBase" id="RU003653"/>
    </source>
</evidence>
<comment type="function">
    <text evidence="1 6">Removes the N-terminal methionine from nascent proteins. The N-terminal methionine is often cleaved when the second residue in the primary sequence is small and uncharged (Met-Ala-, Cys, Gly, Pro, Ser, Thr, or Val). Requires deformylation of the N(alpha)-formylated initiator methionine before it can be hydrolyzed.</text>
</comment>
<feature type="binding site" evidence="6">
    <location>
        <position position="175"/>
    </location>
    <ligand>
        <name>substrate</name>
    </ligand>
</feature>
<dbReference type="GO" id="GO:0005829">
    <property type="term" value="C:cytosol"/>
    <property type="evidence" value="ECO:0007669"/>
    <property type="project" value="TreeGrafter"/>
</dbReference>
<dbReference type="SUPFAM" id="SSF55920">
    <property type="entry name" value="Creatinase/aminopeptidase"/>
    <property type="match status" value="1"/>
</dbReference>
<evidence type="ECO:0000313" key="9">
    <source>
        <dbReference type="EMBL" id="MBC8529866.1"/>
    </source>
</evidence>
<dbReference type="InterPro" id="IPR000994">
    <property type="entry name" value="Pept_M24"/>
</dbReference>
<evidence type="ECO:0000256" key="3">
    <source>
        <dbReference type="ARBA" id="ARBA00022670"/>
    </source>
</evidence>
<organism evidence="9 10">
    <name type="scientific">Luoshenia tenuis</name>
    <dbReference type="NCBI Taxonomy" id="2763654"/>
    <lineage>
        <taxon>Bacteria</taxon>
        <taxon>Bacillati</taxon>
        <taxon>Bacillota</taxon>
        <taxon>Clostridia</taxon>
        <taxon>Christensenellales</taxon>
        <taxon>Christensenellaceae</taxon>
        <taxon>Luoshenia</taxon>
    </lineage>
</organism>
<dbReference type="PANTHER" id="PTHR43330:SF27">
    <property type="entry name" value="METHIONINE AMINOPEPTIDASE"/>
    <property type="match status" value="1"/>
</dbReference>
<feature type="binding site" evidence="6">
    <location>
        <position position="201"/>
    </location>
    <ligand>
        <name>a divalent metal cation</name>
        <dbReference type="ChEBI" id="CHEBI:60240"/>
        <label>2</label>
        <note>catalytic</note>
    </ligand>
</feature>
<dbReference type="GO" id="GO:0046872">
    <property type="term" value="F:metal ion binding"/>
    <property type="evidence" value="ECO:0007669"/>
    <property type="project" value="UniProtKB-UniRule"/>
</dbReference>
<keyword evidence="5 6" id="KW-0378">Hydrolase</keyword>